<dbReference type="InterPro" id="IPR002105">
    <property type="entry name" value="Dockerin_1_rpt"/>
</dbReference>
<protein>
    <recommendedName>
        <fullName evidence="1">Dockerin domain-containing protein</fullName>
    </recommendedName>
</protein>
<dbReference type="Gene3D" id="1.10.1330.10">
    <property type="entry name" value="Dockerin domain"/>
    <property type="match status" value="1"/>
</dbReference>
<organism evidence="2">
    <name type="scientific">marine metagenome</name>
    <dbReference type="NCBI Taxonomy" id="408172"/>
    <lineage>
        <taxon>unclassified sequences</taxon>
        <taxon>metagenomes</taxon>
        <taxon>ecological metagenomes</taxon>
    </lineage>
</organism>
<dbReference type="InterPro" id="IPR016134">
    <property type="entry name" value="Dockerin_dom"/>
</dbReference>
<dbReference type="SUPFAM" id="SSF50939">
    <property type="entry name" value="Sialidases"/>
    <property type="match status" value="1"/>
</dbReference>
<name>A0A382JMQ2_9ZZZZ</name>
<evidence type="ECO:0000313" key="2">
    <source>
        <dbReference type="EMBL" id="SVC12453.1"/>
    </source>
</evidence>
<dbReference type="CDD" id="cd15482">
    <property type="entry name" value="Sialidase_non-viral"/>
    <property type="match status" value="1"/>
</dbReference>
<feature type="non-terminal residue" evidence="2">
    <location>
        <position position="438"/>
    </location>
</feature>
<dbReference type="PROSITE" id="PS51766">
    <property type="entry name" value="DOCKERIN"/>
    <property type="match status" value="1"/>
</dbReference>
<feature type="domain" description="Dockerin" evidence="1">
    <location>
        <begin position="380"/>
        <end position="438"/>
    </location>
</feature>
<feature type="non-terminal residue" evidence="2">
    <location>
        <position position="1"/>
    </location>
</feature>
<dbReference type="SUPFAM" id="SSF63446">
    <property type="entry name" value="Type I dockerin domain"/>
    <property type="match status" value="1"/>
</dbReference>
<evidence type="ECO:0000259" key="1">
    <source>
        <dbReference type="PROSITE" id="PS51766"/>
    </source>
</evidence>
<dbReference type="EMBL" id="UINC01074849">
    <property type="protein sequence ID" value="SVC12453.1"/>
    <property type="molecule type" value="Genomic_DNA"/>
</dbReference>
<dbReference type="GO" id="GO:0000272">
    <property type="term" value="P:polysaccharide catabolic process"/>
    <property type="evidence" value="ECO:0007669"/>
    <property type="project" value="InterPro"/>
</dbReference>
<reference evidence="2" key="1">
    <citation type="submission" date="2018-05" db="EMBL/GenBank/DDBJ databases">
        <authorList>
            <person name="Lanie J.A."/>
            <person name="Ng W.-L."/>
            <person name="Kazmierczak K.M."/>
            <person name="Andrzejewski T.M."/>
            <person name="Davidsen T.M."/>
            <person name="Wayne K.J."/>
            <person name="Tettelin H."/>
            <person name="Glass J.I."/>
            <person name="Rusch D."/>
            <person name="Podicherti R."/>
            <person name="Tsui H.-C.T."/>
            <person name="Winkler M.E."/>
        </authorList>
    </citation>
    <scope>NUCLEOTIDE SEQUENCE</scope>
</reference>
<dbReference type="Pfam" id="PF00404">
    <property type="entry name" value="Dockerin_1"/>
    <property type="match status" value="1"/>
</dbReference>
<dbReference type="Gene3D" id="2.120.10.10">
    <property type="match status" value="1"/>
</dbReference>
<dbReference type="CDD" id="cd14256">
    <property type="entry name" value="Dockerin_I"/>
    <property type="match status" value="1"/>
</dbReference>
<dbReference type="InterPro" id="IPR036439">
    <property type="entry name" value="Dockerin_dom_sf"/>
</dbReference>
<dbReference type="GO" id="GO:0004553">
    <property type="term" value="F:hydrolase activity, hydrolyzing O-glycosyl compounds"/>
    <property type="evidence" value="ECO:0007669"/>
    <property type="project" value="InterPro"/>
</dbReference>
<proteinExistence type="predicted"/>
<dbReference type="InterPro" id="IPR036278">
    <property type="entry name" value="Sialidase_sf"/>
</dbReference>
<dbReference type="AlphaFoldDB" id="A0A382JMQ2"/>
<sequence length="438" mass="49014">FEDEVQLFQDSAHQKFPELVSTNDGTLHLVWVRELGSNKNVMYSNSTDNGVTFSDPIQINHNSNSIVAYIQAGPKIKVRGNELLIVYMDHRSGLTNIYLNYSIDNGLSWSEDILVSDQSYLQAYPDFEVAPNGIIHLIYYSYNQNNSFNSVRYSTAQLGSLEFSASTAVGVTGDANEPCDCCQPDMEISPEGDIYIAYRNNVENIRDIYIAIKAAGSDGFNDIIRASFHNDYNNHCPSSGPSMQIENNMIALSYRVSDAATSYIDYSDISILSFDNAVMISSSEASPNFSDILFDGPNVNEDIIHVGWIDYETGNPDVLYGASEIGAENLMNIQTMNQNIEDGYIMQKDPKLHRHNDEIFYFWSDKRGTFYQLYYRKSASNYLLGDLNYDNSVDILDVIILVNYILSPAAVELDGADINNDGEVNILDIVALVNIILS</sequence>
<accession>A0A382JMQ2</accession>
<gene>
    <name evidence="2" type="ORF">METZ01_LOCUS265307</name>
</gene>